<evidence type="ECO:0000313" key="8">
    <source>
        <dbReference type="Proteomes" id="UP001516400"/>
    </source>
</evidence>
<comment type="similarity">
    <text evidence="2 6">Belongs to the complex I LYR family. SDHAF3 subfamily.</text>
</comment>
<comment type="function">
    <text evidence="6">Plays an essential role in the assembly of succinate dehydrogenase (SDH), an enzyme complex (also referred to as respiratory complex II) that is a component of both the tricarboxylic acid (TCA) cycle and the mitochondrial electron transport chain, and which couples the oxidation of succinate to fumarate with the reduction of ubiquinone (coenzyme Q) to ubiquinol. Promotes maturation of the iron-sulfur protein subunit of the SDH catalytic dimer, protecting it from the deleterious effects of oxidants. May act together with SDHAF1.</text>
</comment>
<proteinExistence type="inferred from homology"/>
<evidence type="ECO:0000256" key="4">
    <source>
        <dbReference type="ARBA" id="ARBA00023128"/>
    </source>
</evidence>
<gene>
    <name evidence="7" type="ORF">HHI36_001047</name>
</gene>
<evidence type="ECO:0000256" key="3">
    <source>
        <dbReference type="ARBA" id="ARBA00022946"/>
    </source>
</evidence>
<evidence type="ECO:0000313" key="7">
    <source>
        <dbReference type="EMBL" id="KAL3286542.1"/>
    </source>
</evidence>
<keyword evidence="5 6" id="KW-0143">Chaperone</keyword>
<dbReference type="PANTHER" id="PTHR13137:SF6">
    <property type="entry name" value="SUCCINATE DEHYDROGENASE ASSEMBLY FACTOR 3, MITOCHONDRIAL"/>
    <property type="match status" value="1"/>
</dbReference>
<dbReference type="InterPro" id="IPR008381">
    <property type="entry name" value="SDHAF3/Sdh7"/>
</dbReference>
<dbReference type="GO" id="GO:0005759">
    <property type="term" value="C:mitochondrial matrix"/>
    <property type="evidence" value="ECO:0007669"/>
    <property type="project" value="UniProtKB-SubCell"/>
</dbReference>
<sequence>MSSYHVKRVKLLYKVILKLNRGLPPSMKELGDTYVRDEFKRHKKCDEKQAEIFLAEWTSYAASLSNQLGVKGIQKGLRSIGHTLTEEQLNKFNDDQILQLYELLNAVKTKDVG</sequence>
<protein>
    <recommendedName>
        <fullName evidence="6">Succinate dehydrogenase assembly factor 3</fullName>
        <shortName evidence="6">SDH assembly factor 3</shortName>
        <shortName evidence="6">SDHAF3</shortName>
    </recommendedName>
</protein>
<dbReference type="PANTHER" id="PTHR13137">
    <property type="entry name" value="DC11 ACN9 HOMOLOG"/>
    <property type="match status" value="1"/>
</dbReference>
<comment type="caution">
    <text evidence="7">The sequence shown here is derived from an EMBL/GenBank/DDBJ whole genome shotgun (WGS) entry which is preliminary data.</text>
</comment>
<comment type="subcellular location">
    <subcellularLocation>
        <location evidence="1 6">Mitochondrion matrix</location>
    </subcellularLocation>
</comment>
<comment type="subunit">
    <text evidence="6">Interacts with the iron-sulfur protein subunit within the SDH catalytic dimer.</text>
</comment>
<accession>A0ABD2P730</accession>
<evidence type="ECO:0000256" key="5">
    <source>
        <dbReference type="ARBA" id="ARBA00023186"/>
    </source>
</evidence>
<organism evidence="7 8">
    <name type="scientific">Cryptolaemus montrouzieri</name>
    <dbReference type="NCBI Taxonomy" id="559131"/>
    <lineage>
        <taxon>Eukaryota</taxon>
        <taxon>Metazoa</taxon>
        <taxon>Ecdysozoa</taxon>
        <taxon>Arthropoda</taxon>
        <taxon>Hexapoda</taxon>
        <taxon>Insecta</taxon>
        <taxon>Pterygota</taxon>
        <taxon>Neoptera</taxon>
        <taxon>Endopterygota</taxon>
        <taxon>Coleoptera</taxon>
        <taxon>Polyphaga</taxon>
        <taxon>Cucujiformia</taxon>
        <taxon>Coccinelloidea</taxon>
        <taxon>Coccinellidae</taxon>
        <taxon>Scymninae</taxon>
        <taxon>Scymnini</taxon>
        <taxon>Cryptolaemus</taxon>
    </lineage>
</organism>
<keyword evidence="4 6" id="KW-0496">Mitochondrion</keyword>
<reference evidence="7 8" key="1">
    <citation type="journal article" date="2021" name="BMC Biol.">
        <title>Horizontally acquired antibacterial genes associated with adaptive radiation of ladybird beetles.</title>
        <authorList>
            <person name="Li H.S."/>
            <person name="Tang X.F."/>
            <person name="Huang Y.H."/>
            <person name="Xu Z.Y."/>
            <person name="Chen M.L."/>
            <person name="Du X.Y."/>
            <person name="Qiu B.Y."/>
            <person name="Chen P.T."/>
            <person name="Zhang W."/>
            <person name="Slipinski A."/>
            <person name="Escalona H.E."/>
            <person name="Waterhouse R.M."/>
            <person name="Zwick A."/>
            <person name="Pang H."/>
        </authorList>
    </citation>
    <scope>NUCLEOTIDE SEQUENCE [LARGE SCALE GENOMIC DNA]</scope>
    <source>
        <strain evidence="7">SYSU2018</strain>
    </source>
</reference>
<dbReference type="GO" id="GO:0034553">
    <property type="term" value="P:mitochondrial respiratory chain complex II assembly"/>
    <property type="evidence" value="ECO:0007669"/>
    <property type="project" value="UniProtKB-UniRule"/>
</dbReference>
<keyword evidence="8" id="KW-1185">Reference proteome</keyword>
<evidence type="ECO:0000256" key="1">
    <source>
        <dbReference type="ARBA" id="ARBA00004305"/>
    </source>
</evidence>
<name>A0ABD2P730_9CUCU</name>
<dbReference type="Pfam" id="PF13233">
    <property type="entry name" value="Complex1_LYR_2"/>
    <property type="match status" value="1"/>
</dbReference>
<evidence type="ECO:0000256" key="6">
    <source>
        <dbReference type="RuleBase" id="RU368039"/>
    </source>
</evidence>
<evidence type="ECO:0000256" key="2">
    <source>
        <dbReference type="ARBA" id="ARBA00006020"/>
    </source>
</evidence>
<dbReference type="CDD" id="cd20270">
    <property type="entry name" value="Complex1_LYR_SDHAF3_LYRM10"/>
    <property type="match status" value="1"/>
</dbReference>
<dbReference type="AlphaFoldDB" id="A0ABD2P730"/>
<dbReference type="EMBL" id="JABFTP020000185">
    <property type="protein sequence ID" value="KAL3286542.1"/>
    <property type="molecule type" value="Genomic_DNA"/>
</dbReference>
<keyword evidence="3" id="KW-0809">Transit peptide</keyword>
<dbReference type="Proteomes" id="UP001516400">
    <property type="component" value="Unassembled WGS sequence"/>
</dbReference>